<sequence length="42" mass="4760">MFAFGFLPLALGFGLGATIARPRYYPSSYPYPYAPYPYGGWY</sequence>
<reference evidence="2" key="1">
    <citation type="submission" date="2018-02" db="EMBL/GenBank/DDBJ databases">
        <authorList>
            <person name="Hausmann B."/>
        </authorList>
    </citation>
    <scope>NUCLEOTIDE SEQUENCE [LARGE SCALE GENOMIC DNA]</scope>
    <source>
        <strain evidence="2">Peat soil MAG SbF1</strain>
    </source>
</reference>
<dbReference type="EMBL" id="OMOF01000431">
    <property type="protein sequence ID" value="SPF50711.1"/>
    <property type="molecule type" value="Genomic_DNA"/>
</dbReference>
<dbReference type="Proteomes" id="UP000238916">
    <property type="component" value="Unassembled WGS sequence"/>
</dbReference>
<protein>
    <submittedName>
        <fullName evidence="1">Uncharacterized protein</fullName>
    </submittedName>
</protein>
<proteinExistence type="predicted"/>
<dbReference type="AlphaFoldDB" id="A0A2U3LFJ0"/>
<accession>A0A2U3LFJ0</accession>
<organism evidence="1 2">
    <name type="scientific">Candidatus Desulfosporosinus infrequens</name>
    <dbReference type="NCBI Taxonomy" id="2043169"/>
    <lineage>
        <taxon>Bacteria</taxon>
        <taxon>Bacillati</taxon>
        <taxon>Bacillota</taxon>
        <taxon>Clostridia</taxon>
        <taxon>Eubacteriales</taxon>
        <taxon>Desulfitobacteriaceae</taxon>
        <taxon>Desulfosporosinus</taxon>
    </lineage>
</organism>
<name>A0A2U3LFJ0_9FIRM</name>
<evidence type="ECO:0000313" key="1">
    <source>
        <dbReference type="EMBL" id="SPF50711.1"/>
    </source>
</evidence>
<gene>
    <name evidence="1" type="ORF">SBF1_4870001</name>
</gene>
<evidence type="ECO:0000313" key="2">
    <source>
        <dbReference type="Proteomes" id="UP000238916"/>
    </source>
</evidence>